<evidence type="ECO:0000256" key="1">
    <source>
        <dbReference type="SAM" id="Phobius"/>
    </source>
</evidence>
<feature type="transmembrane region" description="Helical" evidence="1">
    <location>
        <begin position="18"/>
        <end position="39"/>
    </location>
</feature>
<dbReference type="AlphaFoldDB" id="A0A1B2DPT0"/>
<keyword evidence="1" id="KW-0472">Membrane</keyword>
<proteinExistence type="predicted"/>
<keyword evidence="1" id="KW-0812">Transmembrane</keyword>
<dbReference type="RefSeq" id="WP_099520714.1">
    <property type="nucleotide sequence ID" value="NZ_CP016808.1"/>
</dbReference>
<evidence type="ECO:0000313" key="2">
    <source>
        <dbReference type="EMBL" id="ANY69724.1"/>
    </source>
</evidence>
<organism evidence="2">
    <name type="scientific">Paenibacillus sp. BIHB 4019</name>
    <dbReference type="NCBI Taxonomy" id="1870819"/>
    <lineage>
        <taxon>Bacteria</taxon>
        <taxon>Bacillati</taxon>
        <taxon>Bacillota</taxon>
        <taxon>Bacilli</taxon>
        <taxon>Bacillales</taxon>
        <taxon>Paenibacillaceae</taxon>
        <taxon>Paenibacillus</taxon>
    </lineage>
</organism>
<sequence length="65" mass="7195">MIDFSGVQPGADALFDKLIIVLIVMFCCGIVGGIISWFLPRFLMLPVIGISVMAGLLGYFKFFYE</sequence>
<keyword evidence="1" id="KW-1133">Transmembrane helix</keyword>
<name>A0A1B2DPT0_9BACL</name>
<accession>A0A1B2DPT0</accession>
<protein>
    <submittedName>
        <fullName evidence="2">Uncharacterized protein</fullName>
    </submittedName>
</protein>
<reference evidence="2" key="1">
    <citation type="submission" date="2016-08" db="EMBL/GenBank/DDBJ databases">
        <title>Complete Genome Seqeunce of Paenibacillus sp. BIHB 4019 from tea rhizoplane.</title>
        <authorList>
            <person name="Thakur R."/>
            <person name="Swarnkar M.K."/>
            <person name="Gulati A."/>
        </authorList>
    </citation>
    <scope>NUCLEOTIDE SEQUENCE [LARGE SCALE GENOMIC DNA]</scope>
    <source>
        <strain evidence="2">BIHB4019</strain>
    </source>
</reference>
<gene>
    <name evidence="2" type="ORF">BBD42_26960</name>
</gene>
<dbReference type="EMBL" id="CP016808">
    <property type="protein sequence ID" value="ANY69724.1"/>
    <property type="molecule type" value="Genomic_DNA"/>
</dbReference>
<feature type="transmembrane region" description="Helical" evidence="1">
    <location>
        <begin position="45"/>
        <end position="64"/>
    </location>
</feature>